<reference evidence="2 3" key="1">
    <citation type="journal article" date="2016" name="Nat. Commun.">
        <title>Thousands of microbial genomes shed light on interconnected biogeochemical processes in an aquifer system.</title>
        <authorList>
            <person name="Anantharaman K."/>
            <person name="Brown C.T."/>
            <person name="Hug L.A."/>
            <person name="Sharon I."/>
            <person name="Castelle C.J."/>
            <person name="Probst A.J."/>
            <person name="Thomas B.C."/>
            <person name="Singh A."/>
            <person name="Wilkins M.J."/>
            <person name="Karaoz U."/>
            <person name="Brodie E.L."/>
            <person name="Williams K.H."/>
            <person name="Hubbard S.S."/>
            <person name="Banfield J.F."/>
        </authorList>
    </citation>
    <scope>NUCLEOTIDE SEQUENCE [LARGE SCALE GENOMIC DNA]</scope>
</reference>
<evidence type="ECO:0000313" key="3">
    <source>
        <dbReference type="Proteomes" id="UP000178943"/>
    </source>
</evidence>
<organism evidence="2 3">
    <name type="scientific">Candidatus Fischerbacteria bacterium RBG_13_37_8</name>
    <dbReference type="NCBI Taxonomy" id="1817863"/>
    <lineage>
        <taxon>Bacteria</taxon>
        <taxon>Candidatus Fischeribacteriota</taxon>
    </lineage>
</organism>
<evidence type="ECO:0000313" key="2">
    <source>
        <dbReference type="EMBL" id="OGF68114.1"/>
    </source>
</evidence>
<dbReference type="STRING" id="1817863.A2Y62_08525"/>
<proteinExistence type="predicted"/>
<dbReference type="Proteomes" id="UP000178943">
    <property type="component" value="Unassembled WGS sequence"/>
</dbReference>
<feature type="region of interest" description="Disordered" evidence="1">
    <location>
        <begin position="166"/>
        <end position="213"/>
    </location>
</feature>
<dbReference type="AlphaFoldDB" id="A0A1F5VXE3"/>
<gene>
    <name evidence="2" type="ORF">A2Y62_08525</name>
</gene>
<comment type="caution">
    <text evidence="2">The sequence shown here is derived from an EMBL/GenBank/DDBJ whole genome shotgun (WGS) entry which is preliminary data.</text>
</comment>
<protein>
    <submittedName>
        <fullName evidence="2">Uncharacterized protein</fullName>
    </submittedName>
</protein>
<accession>A0A1F5VXE3</accession>
<name>A0A1F5VXE3_9BACT</name>
<sequence length="333" mass="37408">MNATFLQELAQKFRGSADFVEPFENLEQRLSSFFSKILEPAIQNPVLSVNGNVKLYDIYPHPLPDVFYGNTLTITGRYRGKGTADIEIRDGSRKGKENSYRATFKWKDWDTSESFIAPLWASRKVGHLLRQIKINGEQVELVQAVKDLSLKYNILTPYTAFLVEEPQQQARRDRPIPQMRTSKKSGTPLTAPMHAPPADASSQPTPERASAGIEGAASGDQGIYDAGYPAPATENEVQKAKKIEQLAKLDNIEAKDSYSSDTKRIGSKTFKLYQGKWIDTEYDSVKGKLKTIHVKFGTDEYFKLLASSKELAQYFAIGQQVIVVHARTIYFVD</sequence>
<evidence type="ECO:0000256" key="1">
    <source>
        <dbReference type="SAM" id="MobiDB-lite"/>
    </source>
</evidence>
<dbReference type="PANTHER" id="PTHR45737:SF6">
    <property type="entry name" value="VON WILLEBRAND FACTOR A DOMAIN-CONTAINING PROTEIN 5A"/>
    <property type="match status" value="1"/>
</dbReference>
<dbReference type="EMBL" id="MFGW01000021">
    <property type="protein sequence ID" value="OGF68114.1"/>
    <property type="molecule type" value="Genomic_DNA"/>
</dbReference>
<dbReference type="PANTHER" id="PTHR45737">
    <property type="entry name" value="VON WILLEBRAND FACTOR A DOMAIN-CONTAINING PROTEIN 5A"/>
    <property type="match status" value="1"/>
</dbReference>